<dbReference type="EMBL" id="LGUC01000003">
    <property type="protein sequence ID" value="KPN28870.1"/>
    <property type="molecule type" value="Genomic_DNA"/>
</dbReference>
<comment type="caution">
    <text evidence="1">The sequence shown here is derived from an EMBL/GenBank/DDBJ whole genome shotgun (WGS) entry which is preliminary data.</text>
</comment>
<dbReference type="InterPro" id="IPR009225">
    <property type="entry name" value="Phage_head_completion_GpL"/>
</dbReference>
<reference evidence="2" key="1">
    <citation type="submission" date="2013-11" db="EMBL/GenBank/DDBJ databases">
        <authorList>
            <person name="Hoang H.T."/>
            <person name="Killian M.L."/>
            <person name="Madson D.M."/>
            <person name="Arruda P.H.E."/>
            <person name="Sun D."/>
            <person name="Schwartz K.J."/>
            <person name="Yoon K."/>
        </authorList>
    </citation>
    <scope>NUCLEOTIDE SEQUENCE [LARGE SCALE GENOMIC DNA]</scope>
    <source>
        <strain evidence="2">CDK2</strain>
    </source>
</reference>
<evidence type="ECO:0000313" key="2">
    <source>
        <dbReference type="Proteomes" id="UP000050535"/>
    </source>
</evidence>
<organism evidence="1 2">
    <name type="scientific">Halolamina pelagica</name>
    <dbReference type="NCBI Taxonomy" id="699431"/>
    <lineage>
        <taxon>Archaea</taxon>
        <taxon>Methanobacteriati</taxon>
        <taxon>Methanobacteriota</taxon>
        <taxon>Stenosarchaea group</taxon>
        <taxon>Halobacteria</taxon>
        <taxon>Halobacteriales</taxon>
        <taxon>Haloferacaceae</taxon>
    </lineage>
</organism>
<name>A0A0P7GTU2_9EURY</name>
<evidence type="ECO:0000313" key="1">
    <source>
        <dbReference type="EMBL" id="KPN28870.1"/>
    </source>
</evidence>
<dbReference type="Proteomes" id="UP000050535">
    <property type="component" value="Unassembled WGS sequence"/>
</dbReference>
<proteinExistence type="predicted"/>
<dbReference type="STRING" id="699431.SY89_03522"/>
<dbReference type="PATRIC" id="fig|699431.3.peg.3617"/>
<accession>A0A0P7GTU2</accession>
<gene>
    <name evidence="1" type="ORF">SY89_03522</name>
</gene>
<dbReference type="Pfam" id="PF05926">
    <property type="entry name" value="Phage_GPL"/>
    <property type="match status" value="1"/>
</dbReference>
<sequence>MSLIAAGTGQLPEDTPSLANNGFWPDIKPADFREATRLDGTVTAPRLVQALQIAMADINRQLSEWQQARQNDGAATLDDVTSPDWAGPDHYAVLYRRAVYATAHASLLERYRDVSATMKATSAVTPRTWPPMTYAGMPVGAVAEIEGRHHTTVELI</sequence>
<dbReference type="AlphaFoldDB" id="A0A0P7GTU2"/>
<protein>
    <submittedName>
        <fullName evidence="1">Phage head completion protein (GPL)</fullName>
    </submittedName>
</protein>
<keyword evidence="2" id="KW-1185">Reference proteome</keyword>